<reference evidence="9 10" key="1">
    <citation type="submission" date="2020-03" db="EMBL/GenBank/DDBJ databases">
        <title>Complete genome of Arcanobacterium buesumensis sp. nov. strain 2701.</title>
        <authorList>
            <person name="Borowiak M."/>
            <person name="Alssahen M."/>
            <person name="Laemmler C."/>
            <person name="Malorny B."/>
            <person name="Hassan A."/>
            <person name="Prenger-Berninghoff E."/>
            <person name="Ploetz M."/>
            <person name="Abdulmawjood A."/>
        </authorList>
    </citation>
    <scope>NUCLEOTIDE SEQUENCE [LARGE SCALE GENOMIC DNA]</scope>
    <source>
        <strain evidence="9 10">2701</strain>
    </source>
</reference>
<evidence type="ECO:0000256" key="1">
    <source>
        <dbReference type="ARBA" id="ARBA00022679"/>
    </source>
</evidence>
<dbReference type="InterPro" id="IPR013546">
    <property type="entry name" value="PII_UdlTrfase/GS_AdlTrfase"/>
</dbReference>
<dbReference type="InterPro" id="IPR043519">
    <property type="entry name" value="NT_sf"/>
</dbReference>
<dbReference type="AlphaFoldDB" id="A0A6H2EJB7"/>
<evidence type="ECO:0000256" key="4">
    <source>
        <dbReference type="ARBA" id="ARBA00022840"/>
    </source>
</evidence>
<evidence type="ECO:0000259" key="8">
    <source>
        <dbReference type="Pfam" id="PF08335"/>
    </source>
</evidence>
<dbReference type="EC" id="2.7.7.42" evidence="9"/>
<dbReference type="GO" id="GO:0047388">
    <property type="term" value="F:[glutamine synthetase]-adenylyl-L-tyrosine phosphorylase activity"/>
    <property type="evidence" value="ECO:0007669"/>
    <property type="project" value="UniProtKB-EC"/>
</dbReference>
<dbReference type="EC" id="2.7.7.89" evidence="9"/>
<feature type="domain" description="PII-uridylyltransferase/Glutamine-synthetase adenylyltransferase" evidence="8">
    <location>
        <begin position="297"/>
        <end position="434"/>
    </location>
</feature>
<dbReference type="Pfam" id="PF03710">
    <property type="entry name" value="GlnE"/>
    <property type="match status" value="2"/>
</dbReference>
<evidence type="ECO:0000256" key="5">
    <source>
        <dbReference type="ARBA" id="ARBA00022842"/>
    </source>
</evidence>
<dbReference type="GO" id="GO:0005829">
    <property type="term" value="C:cytosol"/>
    <property type="evidence" value="ECO:0007669"/>
    <property type="project" value="TreeGrafter"/>
</dbReference>
<dbReference type="GO" id="GO:0008882">
    <property type="term" value="F:[glutamate-ammonia-ligase] adenylyltransferase activity"/>
    <property type="evidence" value="ECO:0007669"/>
    <property type="project" value="UniProtKB-EC"/>
</dbReference>
<organism evidence="9 10">
    <name type="scientific">Arcanobacterium buesumense</name>
    <dbReference type="NCBI Taxonomy" id="2722751"/>
    <lineage>
        <taxon>Bacteria</taxon>
        <taxon>Bacillati</taxon>
        <taxon>Actinomycetota</taxon>
        <taxon>Actinomycetes</taxon>
        <taxon>Actinomycetales</taxon>
        <taxon>Actinomycetaceae</taxon>
        <taxon>Arcanobacterium</taxon>
    </lineage>
</organism>
<dbReference type="SUPFAM" id="SSF81301">
    <property type="entry name" value="Nucleotidyltransferase"/>
    <property type="match status" value="2"/>
</dbReference>
<dbReference type="KEGG" id="arca:HC352_03495"/>
<accession>A0A6H2EJB7</accession>
<dbReference type="InterPro" id="IPR005190">
    <property type="entry name" value="GlnE_rpt_dom"/>
</dbReference>
<keyword evidence="6" id="KW-0511">Multifunctional enzyme</keyword>
<dbReference type="CDD" id="cd05401">
    <property type="entry name" value="NT_GlnE_GlnD_like"/>
    <property type="match status" value="2"/>
</dbReference>
<feature type="domain" description="Glutamate-ammonia ligase adenylyltransferase repeated" evidence="7">
    <location>
        <begin position="48"/>
        <end position="275"/>
    </location>
</feature>
<dbReference type="EMBL" id="CP050804">
    <property type="protein sequence ID" value="QJC21658.1"/>
    <property type="molecule type" value="Genomic_DNA"/>
</dbReference>
<dbReference type="SUPFAM" id="SSF81593">
    <property type="entry name" value="Nucleotidyltransferase substrate binding subunit/domain"/>
    <property type="match status" value="2"/>
</dbReference>
<evidence type="ECO:0000256" key="3">
    <source>
        <dbReference type="ARBA" id="ARBA00022741"/>
    </source>
</evidence>
<dbReference type="Gene3D" id="1.20.120.330">
    <property type="entry name" value="Nucleotidyltransferases domain 2"/>
    <property type="match status" value="2"/>
</dbReference>
<dbReference type="NCBIfam" id="NF010707">
    <property type="entry name" value="PRK14109.1"/>
    <property type="match status" value="1"/>
</dbReference>
<dbReference type="Pfam" id="PF08335">
    <property type="entry name" value="GlnD_UR_UTase"/>
    <property type="match status" value="2"/>
</dbReference>
<dbReference type="Gene3D" id="3.30.460.10">
    <property type="entry name" value="Beta Polymerase, domain 2"/>
    <property type="match status" value="2"/>
</dbReference>
<dbReference type="Gene3D" id="1.20.120.1510">
    <property type="match status" value="1"/>
</dbReference>
<dbReference type="PANTHER" id="PTHR30621">
    <property type="entry name" value="GLUTAMINE SYNTHETASE ADENYLYLTRANSFERASE"/>
    <property type="match status" value="1"/>
</dbReference>
<evidence type="ECO:0000313" key="9">
    <source>
        <dbReference type="EMBL" id="QJC21658.1"/>
    </source>
</evidence>
<keyword evidence="3" id="KW-0547">Nucleotide-binding</keyword>
<evidence type="ECO:0000313" key="10">
    <source>
        <dbReference type="Proteomes" id="UP000502298"/>
    </source>
</evidence>
<feature type="domain" description="PII-uridylyltransferase/Glutamine-synthetase adenylyltransferase" evidence="8">
    <location>
        <begin position="811"/>
        <end position="933"/>
    </location>
</feature>
<dbReference type="RefSeq" id="WP_168917598.1">
    <property type="nucleotide sequence ID" value="NZ_CP050804.1"/>
</dbReference>
<evidence type="ECO:0000259" key="7">
    <source>
        <dbReference type="Pfam" id="PF03710"/>
    </source>
</evidence>
<dbReference type="GO" id="GO:0005524">
    <property type="term" value="F:ATP binding"/>
    <property type="evidence" value="ECO:0007669"/>
    <property type="project" value="UniProtKB-KW"/>
</dbReference>
<keyword evidence="2 9" id="KW-0548">Nucleotidyltransferase</keyword>
<feature type="domain" description="Glutamate-ammonia ligase adenylyltransferase repeated" evidence="7">
    <location>
        <begin position="540"/>
        <end position="768"/>
    </location>
</feature>
<keyword evidence="10" id="KW-1185">Reference proteome</keyword>
<keyword evidence="4" id="KW-0067">ATP-binding</keyword>
<dbReference type="InterPro" id="IPR023057">
    <property type="entry name" value="GlnE"/>
</dbReference>
<evidence type="ECO:0000256" key="6">
    <source>
        <dbReference type="ARBA" id="ARBA00023268"/>
    </source>
</evidence>
<evidence type="ECO:0000256" key="2">
    <source>
        <dbReference type="ARBA" id="ARBA00022695"/>
    </source>
</evidence>
<dbReference type="Proteomes" id="UP000502298">
    <property type="component" value="Chromosome"/>
</dbReference>
<name>A0A6H2EJB7_9ACTO</name>
<keyword evidence="1 9" id="KW-0808">Transferase</keyword>
<keyword evidence="5" id="KW-0460">Magnesium</keyword>
<dbReference type="GO" id="GO:0000820">
    <property type="term" value="P:regulation of glutamine family amino acid metabolic process"/>
    <property type="evidence" value="ECO:0007669"/>
    <property type="project" value="TreeGrafter"/>
</dbReference>
<protein>
    <submittedName>
        <fullName evidence="9">Bifunctional [glutamine synthetase] adenylyltransferase/[glutamine synthetase]-adenylyl-L-tyrosine phosphorylase</fullName>
        <ecNumber evidence="9">2.7.7.42</ecNumber>
        <ecNumber evidence="9">2.7.7.89</ecNumber>
    </submittedName>
</protein>
<dbReference type="PANTHER" id="PTHR30621:SF0">
    <property type="entry name" value="BIFUNCTIONAL GLUTAMINE SYNTHETASE ADENYLYLTRANSFERASE_ADENYLYL-REMOVING ENZYME"/>
    <property type="match status" value="1"/>
</dbReference>
<proteinExistence type="predicted"/>
<gene>
    <name evidence="9" type="ORF">HC352_03495</name>
</gene>
<sequence length="940" mass="105047">MLNEHSDILAYAADKELARAHLARLEDALTEHTQPVWESVRQDLSQRQKLGAILGFSTALSDLLIVHPQLLTALGDQLDADHSLQIHLANDDERSHIAALRLAYYQRLITIAAHDLTHEHPHALLPKISTLISDLVDQTLQVGVNLAYRYVSDAHKIDFAVIAMGKSGARELNYISDVDVIYIAQPRDPNTPDSEVTRIGTALANWLSRAVTTPGPIPALWELDPNLRPEGKQGPLVRTLASYQAYYDRWAQPWEFQALLKARPVAGDQQTGQAFIDHVWPKVWHIANTDGFVDDVRKMRQRVEANLPRKRAERELKLAPGGLRDIEFTVQLLQLVHGRTDTTLRVAHTITAIKALSQAGYIGRQSGAKLEEHYRFLRLLEHRSQLQRLRRTHEVPPLSQLGTIATSLGYSAEELEERWHTIRREVRELHSAIFYHPLLPSLASLSPDNVVLEEHAAKERLAAIGFTDPQRALRNLHALTAGLSRTATIQRHVLPAMIGWMAQASEPDHGLNAFRDVSEQLGTTSWYMRLLRDSAVVAPRLAKLLATSRYIAAMLPTLPDAIVWLEDDAQLIPRTRDQLAHELAALLRRRKTPEQKAMAGRYLRRKEILRMAIGQTLGLVSANEVHKALSDVMDLAIEASLAAACQTTQCLARHTVIALGRLGGNEIGYVSDADVLFVYESQEGISDDVAYAEAKGVATRTLALLSAPGAEPSITADIQLRPEGKQGAVTRSIESYLAYYERWGSTWERQALLRARYCCGDKSLAQRWLAGIENFRYPHQGLAPNQVQEIQMMKIRMEKERIPRGVDPLRHVKLGRGGLADVEWTIQLLQLHFAGRYPQLRGSSTCAMITTAVSLGLMEKHEGEILIEAWSQASQIRGLNVLATGKTGSSVDIVPDDSEVLRLMAAIAHIPLQRSQDISELYARAARRARTVTNKLFYNE</sequence>